<evidence type="ECO:0000313" key="1">
    <source>
        <dbReference type="EMBL" id="ABG25626.1"/>
    </source>
</evidence>
<sequence>MQRLFFCFLLLASGGALTEEPEEVYDTWNSGVGAELPYLYNVKEAIPRINAVREATTHIPFPDTDVLNPVCYLNAYEVIKLTDRTKLRNDRRFDFYANGRALTRNLKTSKIRFDLTFSSPQIEDDRSVITCKWKSGNQTRVSHWEVFIYAVDDVVVVDENADASFRCPIPTQLHYVMELGTPRNVTVDDDSHFSGRLIRHADSIYNRYTVSSVGSQDEGYYMCVKPDMDNNYAILYKFVVRAPGTEVQGRAQTDLTVTEEFFPLYRGNVELRGQRRNRQFNNHTTVACYNQGKLVFRSPPTDPKKENCCLSARIEDGRLVLSYEQVLGTTTHRCYWGPKHKCPYLDTFRVSVKGSV</sequence>
<dbReference type="EMBL" id="DQ665652">
    <property type="protein sequence ID" value="ABG25626.1"/>
    <property type="molecule type" value="Genomic_DNA"/>
</dbReference>
<dbReference type="RefSeq" id="YP_656534.1">
    <property type="nucleotide sequence ID" value="NC_008210.1"/>
</dbReference>
<name>Q14W80_9VIRU</name>
<dbReference type="GeneID" id="5179484"/>
<reference evidence="1 2" key="1">
    <citation type="journal article" date="2006" name="J. Gen. Virol.">
        <title>Genome sequences of two frog herpesviruses.</title>
        <authorList>
            <person name="Davison A.J."/>
            <person name="Cunningham C."/>
            <person name="Sauerbier W."/>
            <person name="McKinnell R.G."/>
        </authorList>
    </citation>
    <scope>NUCLEOTIDE SEQUENCE [LARGE SCALE GENOMIC DNA]</scope>
    <source>
        <strain evidence="1">ATCC VR-568</strain>
    </source>
</reference>
<organism evidence="1 2">
    <name type="scientific">Ranid herpesvirus 2</name>
    <dbReference type="NCBI Taxonomy" id="389214"/>
    <lineage>
        <taxon>Viruses</taxon>
        <taxon>Duplodnaviria</taxon>
        <taxon>Heunggongvirae</taxon>
        <taxon>Peploviricota</taxon>
        <taxon>Herviviricetes</taxon>
        <taxon>Herpesvirales</taxon>
        <taxon>Alloherpesviridae</taxon>
        <taxon>Batravirus</taxon>
        <taxon>Batravirus ranidallo2</taxon>
    </lineage>
</organism>
<dbReference type="KEGG" id="vg:5179484"/>
<dbReference type="Proteomes" id="UP000120576">
    <property type="component" value="Genome"/>
</dbReference>
<accession>Q14W80</accession>
<proteinExistence type="predicted"/>
<keyword evidence="2" id="KW-1185">Reference proteome</keyword>
<evidence type="ECO:0000313" key="2">
    <source>
        <dbReference type="Proteomes" id="UP000120576"/>
    </source>
</evidence>
<protein>
    <submittedName>
        <fullName evidence="1">ORF26</fullName>
    </submittedName>
</protein>